<protein>
    <submittedName>
        <fullName evidence="2">Uncharacterized protein</fullName>
    </submittedName>
</protein>
<dbReference type="Proteomes" id="UP001202479">
    <property type="component" value="Unassembled WGS sequence"/>
</dbReference>
<feature type="region of interest" description="Disordered" evidence="1">
    <location>
        <begin position="40"/>
        <end position="76"/>
    </location>
</feature>
<accession>A0AAI9WZ75</accession>
<proteinExistence type="predicted"/>
<name>A0AAI9WZ75_9ASCO</name>
<feature type="compositionally biased region" description="Polar residues" evidence="1">
    <location>
        <begin position="64"/>
        <end position="76"/>
    </location>
</feature>
<keyword evidence="3" id="KW-1185">Reference proteome</keyword>
<dbReference type="GeneID" id="73378993"/>
<reference evidence="2" key="1">
    <citation type="journal article" date="2022" name="DNA Res.">
        <title>Genome analysis of five recently described species of the CUG-Ser clade uncovers Candida theae as a new hybrid lineage with pathogenic potential in the Candida parapsilosis species complex.</title>
        <authorList>
            <person name="Mixao V."/>
            <person name="Del Olmo V."/>
            <person name="Hegedusova E."/>
            <person name="Saus E."/>
            <person name="Pryszcz L."/>
            <person name="Cillingova A."/>
            <person name="Nosek J."/>
            <person name="Gabaldon T."/>
        </authorList>
    </citation>
    <scope>NUCLEOTIDE SEQUENCE</scope>
    <source>
        <strain evidence="2">CBS 10844</strain>
    </source>
</reference>
<dbReference type="AlphaFoldDB" id="A0AAI9WZ75"/>
<feature type="compositionally biased region" description="Low complexity" evidence="1">
    <location>
        <begin position="40"/>
        <end position="63"/>
    </location>
</feature>
<evidence type="ECO:0000256" key="1">
    <source>
        <dbReference type="SAM" id="MobiDB-lite"/>
    </source>
</evidence>
<comment type="caution">
    <text evidence="2">The sequence shown here is derived from an EMBL/GenBank/DDBJ whole genome shotgun (WGS) entry which is preliminary data.</text>
</comment>
<dbReference type="Pfam" id="PF12855">
    <property type="entry name" value="Ecl1"/>
    <property type="match status" value="1"/>
</dbReference>
<dbReference type="EMBL" id="JAHUZD010000027">
    <property type="protein sequence ID" value="KAI3405769.2"/>
    <property type="molecule type" value="Genomic_DNA"/>
</dbReference>
<sequence length="172" mass="18979">MSDFAFNNYCIHCDKLCPTNSVYCSEECKMIEYQSSLDSATTNANTTGTTSSLTSSTTSSASSVRLSNPSTSDLSQTSSELVSPLLTPALYLQQQQQLHLGPGSSPFMQTHLVDVEGNDDYSDLNYFDLNYSVRSNINYTQTTNNSSDKNEKSTSDLLNSTSHNYRKWLTAL</sequence>
<gene>
    <name evidence="2" type="ORF">KGF56_001376</name>
</gene>
<dbReference type="InterPro" id="IPR024368">
    <property type="entry name" value="Ecl1/2/3"/>
</dbReference>
<evidence type="ECO:0000313" key="2">
    <source>
        <dbReference type="EMBL" id="KAI3405769.2"/>
    </source>
</evidence>
<organism evidence="2 3">
    <name type="scientific">Candida oxycetoniae</name>
    <dbReference type="NCBI Taxonomy" id="497107"/>
    <lineage>
        <taxon>Eukaryota</taxon>
        <taxon>Fungi</taxon>
        <taxon>Dikarya</taxon>
        <taxon>Ascomycota</taxon>
        <taxon>Saccharomycotina</taxon>
        <taxon>Pichiomycetes</taxon>
        <taxon>Debaryomycetaceae</taxon>
        <taxon>Candida/Lodderomyces clade</taxon>
        <taxon>Candida</taxon>
    </lineage>
</organism>
<dbReference type="RefSeq" id="XP_049181514.1">
    <property type="nucleotide sequence ID" value="XM_049322492.1"/>
</dbReference>
<evidence type="ECO:0000313" key="3">
    <source>
        <dbReference type="Proteomes" id="UP001202479"/>
    </source>
</evidence>